<feature type="domain" description="C2H2-type" evidence="2">
    <location>
        <begin position="193"/>
        <end position="216"/>
    </location>
</feature>
<accession>A0A2G5TS82</accession>
<protein>
    <recommendedName>
        <fullName evidence="2">C2H2-type domain-containing protein</fullName>
    </recommendedName>
</protein>
<reference evidence="4" key="1">
    <citation type="submission" date="2017-10" db="EMBL/GenBank/DDBJ databases">
        <title>Rapid genome shrinkage in a self-fertile nematode reveals novel sperm competition proteins.</title>
        <authorList>
            <person name="Yin D."/>
            <person name="Schwarz E.M."/>
            <person name="Thomas C.G."/>
            <person name="Felde R.L."/>
            <person name="Korf I.F."/>
            <person name="Cutter A.D."/>
            <person name="Schartner C.M."/>
            <person name="Ralston E.J."/>
            <person name="Meyer B.J."/>
            <person name="Haag E.S."/>
        </authorList>
    </citation>
    <scope>NUCLEOTIDE SEQUENCE [LARGE SCALE GENOMIC DNA]</scope>
    <source>
        <strain evidence="4">JU1422</strain>
    </source>
</reference>
<keyword evidence="1" id="KW-0863">Zinc-finger</keyword>
<sequence length="266" mass="30068">MNNTVVVVKPPPGDAFNKLMAFLVENHLDFSVKGSEPIAVPETPTSSQSSEDIDFPTAKKIREESNFEVPKITENDSEISYNLADNELRIPEEEPEVASIAYIKHLVAQIVSESNQTDNFADKVPKEEPSDNVPVSPIAQIKNMMQTTVGYGAAMAIRGRKPINCQVCSRKLVLSDGFHRRQHALSHLSFRTWKCTVCNKLFSRSDSGRDHFRSVHPEVPYTRLVETMPPFLGFFRSEEEKKLADEMQIICFPSKPIHQTKHQNDQ</sequence>
<proteinExistence type="predicted"/>
<dbReference type="AlphaFoldDB" id="A0A2G5TS82"/>
<gene>
    <name evidence="3" type="primary">Cnig_chr_V.g21460</name>
    <name evidence="3" type="ORF">B9Z55_021460</name>
</gene>
<evidence type="ECO:0000313" key="4">
    <source>
        <dbReference type="Proteomes" id="UP000230233"/>
    </source>
</evidence>
<dbReference type="OrthoDB" id="3437960at2759"/>
<dbReference type="PROSITE" id="PS00028">
    <property type="entry name" value="ZINC_FINGER_C2H2_1"/>
    <property type="match status" value="1"/>
</dbReference>
<keyword evidence="4" id="KW-1185">Reference proteome</keyword>
<dbReference type="GO" id="GO:0008270">
    <property type="term" value="F:zinc ion binding"/>
    <property type="evidence" value="ECO:0007669"/>
    <property type="project" value="UniProtKB-KW"/>
</dbReference>
<dbReference type="Gene3D" id="3.30.160.60">
    <property type="entry name" value="Classic Zinc Finger"/>
    <property type="match status" value="1"/>
</dbReference>
<comment type="caution">
    <text evidence="3">The sequence shown here is derived from an EMBL/GenBank/DDBJ whole genome shotgun (WGS) entry which is preliminary data.</text>
</comment>
<dbReference type="PROSITE" id="PS50157">
    <property type="entry name" value="ZINC_FINGER_C2H2_2"/>
    <property type="match status" value="1"/>
</dbReference>
<keyword evidence="1" id="KW-0862">Zinc</keyword>
<dbReference type="SUPFAM" id="SSF57667">
    <property type="entry name" value="beta-beta-alpha zinc fingers"/>
    <property type="match status" value="1"/>
</dbReference>
<dbReference type="InterPro" id="IPR036236">
    <property type="entry name" value="Znf_C2H2_sf"/>
</dbReference>
<dbReference type="InterPro" id="IPR013087">
    <property type="entry name" value="Znf_C2H2_type"/>
</dbReference>
<evidence type="ECO:0000313" key="3">
    <source>
        <dbReference type="EMBL" id="PIC30104.1"/>
    </source>
</evidence>
<keyword evidence="1" id="KW-0479">Metal-binding</keyword>
<dbReference type="EMBL" id="PDUG01000005">
    <property type="protein sequence ID" value="PIC30104.1"/>
    <property type="molecule type" value="Genomic_DNA"/>
</dbReference>
<dbReference type="Proteomes" id="UP000230233">
    <property type="component" value="Chromosome V"/>
</dbReference>
<name>A0A2G5TS82_9PELO</name>
<evidence type="ECO:0000259" key="2">
    <source>
        <dbReference type="PROSITE" id="PS50157"/>
    </source>
</evidence>
<organism evidence="3 4">
    <name type="scientific">Caenorhabditis nigoni</name>
    <dbReference type="NCBI Taxonomy" id="1611254"/>
    <lineage>
        <taxon>Eukaryota</taxon>
        <taxon>Metazoa</taxon>
        <taxon>Ecdysozoa</taxon>
        <taxon>Nematoda</taxon>
        <taxon>Chromadorea</taxon>
        <taxon>Rhabditida</taxon>
        <taxon>Rhabditina</taxon>
        <taxon>Rhabditomorpha</taxon>
        <taxon>Rhabditoidea</taxon>
        <taxon>Rhabditidae</taxon>
        <taxon>Peloderinae</taxon>
        <taxon>Caenorhabditis</taxon>
    </lineage>
</organism>
<evidence type="ECO:0000256" key="1">
    <source>
        <dbReference type="PROSITE-ProRule" id="PRU00042"/>
    </source>
</evidence>